<dbReference type="Proteomes" id="UP001153148">
    <property type="component" value="Unassembled WGS sequence"/>
</dbReference>
<dbReference type="Pfam" id="PF00094">
    <property type="entry name" value="VWD"/>
    <property type="match status" value="1"/>
</dbReference>
<feature type="non-terminal residue" evidence="2">
    <location>
        <position position="1"/>
    </location>
</feature>
<organism evidence="2 3">
    <name type="scientific">Timema podura</name>
    <name type="common">Walking stick</name>
    <dbReference type="NCBI Taxonomy" id="61482"/>
    <lineage>
        <taxon>Eukaryota</taxon>
        <taxon>Metazoa</taxon>
        <taxon>Ecdysozoa</taxon>
        <taxon>Arthropoda</taxon>
        <taxon>Hexapoda</taxon>
        <taxon>Insecta</taxon>
        <taxon>Pterygota</taxon>
        <taxon>Neoptera</taxon>
        <taxon>Polyneoptera</taxon>
        <taxon>Phasmatodea</taxon>
        <taxon>Timematodea</taxon>
        <taxon>Timematoidea</taxon>
        <taxon>Timematidae</taxon>
        <taxon>Timema</taxon>
    </lineage>
</organism>
<protein>
    <recommendedName>
        <fullName evidence="1">VWFD domain-containing protein</fullName>
    </recommendedName>
</protein>
<dbReference type="EMBL" id="CAJPIN010104344">
    <property type="protein sequence ID" value="CAG2068833.1"/>
    <property type="molecule type" value="Genomic_DNA"/>
</dbReference>
<feature type="domain" description="VWFD" evidence="1">
    <location>
        <begin position="1"/>
        <end position="79"/>
    </location>
</feature>
<evidence type="ECO:0000313" key="2">
    <source>
        <dbReference type="EMBL" id="CAG2068833.1"/>
    </source>
</evidence>
<name>A0ABN7PM83_TIMPD</name>
<dbReference type="PROSITE" id="PS51233">
    <property type="entry name" value="VWFD"/>
    <property type="match status" value="1"/>
</dbReference>
<proteinExistence type="predicted"/>
<reference evidence="2" key="1">
    <citation type="submission" date="2021-03" db="EMBL/GenBank/DDBJ databases">
        <authorList>
            <person name="Tran Van P."/>
        </authorList>
    </citation>
    <scope>NUCLEOTIDE SEQUENCE</scope>
</reference>
<evidence type="ECO:0000313" key="3">
    <source>
        <dbReference type="Proteomes" id="UP001153148"/>
    </source>
</evidence>
<sequence>DKIYDFHGSCDYVLAKGKLTKSDAFDVSIQNVPCSSSGISCSKSVTLNVGDGPNQESITFTKDKPVPNFSGLDRSVLLF</sequence>
<gene>
    <name evidence="2" type="ORF">TPAB3V08_LOCUS15776</name>
</gene>
<dbReference type="InterPro" id="IPR001846">
    <property type="entry name" value="VWF_type-D"/>
</dbReference>
<evidence type="ECO:0000259" key="1">
    <source>
        <dbReference type="PROSITE" id="PS51233"/>
    </source>
</evidence>
<comment type="caution">
    <text evidence="2">The sequence shown here is derived from an EMBL/GenBank/DDBJ whole genome shotgun (WGS) entry which is preliminary data.</text>
</comment>
<accession>A0ABN7PM83</accession>
<keyword evidence="3" id="KW-1185">Reference proteome</keyword>